<feature type="transmembrane region" description="Helical" evidence="13">
    <location>
        <begin position="206"/>
        <end position="232"/>
    </location>
</feature>
<evidence type="ECO:0000256" key="9">
    <source>
        <dbReference type="ARBA" id="ARBA00023224"/>
    </source>
</evidence>
<protein>
    <recommendedName>
        <fullName evidence="14">G-protein coupled receptors family 1 profile domain-containing protein</fullName>
    </recommendedName>
</protein>
<reference evidence="15" key="3">
    <citation type="submission" date="2025-09" db="UniProtKB">
        <authorList>
            <consortium name="Ensembl"/>
        </authorList>
    </citation>
    <scope>IDENTIFICATION</scope>
</reference>
<evidence type="ECO:0000313" key="16">
    <source>
        <dbReference type="Proteomes" id="UP000694580"/>
    </source>
</evidence>
<reference evidence="15" key="2">
    <citation type="submission" date="2025-08" db="UniProtKB">
        <authorList>
            <consortium name="Ensembl"/>
        </authorList>
    </citation>
    <scope>IDENTIFICATION</scope>
</reference>
<feature type="transmembrane region" description="Helical" evidence="13">
    <location>
        <begin position="125"/>
        <end position="143"/>
    </location>
</feature>
<keyword evidence="5 11" id="KW-0297">G-protein coupled receptor</keyword>
<dbReference type="GeneTree" id="ENSGT01050000244887"/>
<dbReference type="SUPFAM" id="SSF81321">
    <property type="entry name" value="Family A G protein-coupled receptor-like"/>
    <property type="match status" value="1"/>
</dbReference>
<keyword evidence="3 11" id="KW-0812">Transmembrane</keyword>
<evidence type="ECO:0000256" key="6">
    <source>
        <dbReference type="ARBA" id="ARBA00023136"/>
    </source>
</evidence>
<evidence type="ECO:0000313" key="15">
    <source>
        <dbReference type="Ensembl" id="ENSDCDP00010043574.1"/>
    </source>
</evidence>
<dbReference type="GO" id="GO:0005886">
    <property type="term" value="C:plasma membrane"/>
    <property type="evidence" value="ECO:0007669"/>
    <property type="project" value="UniProtKB-SubCell"/>
</dbReference>
<feature type="domain" description="G-protein coupled receptors family 1 profile" evidence="14">
    <location>
        <begin position="64"/>
        <end position="307"/>
    </location>
</feature>
<comment type="similarity">
    <text evidence="11">Belongs to the G-protein coupled receptor 1 family.</text>
</comment>
<feature type="region of interest" description="Disordered" evidence="12">
    <location>
        <begin position="341"/>
        <end position="390"/>
    </location>
</feature>
<evidence type="ECO:0000256" key="8">
    <source>
        <dbReference type="ARBA" id="ARBA00023180"/>
    </source>
</evidence>
<sequence>MEALNPLNPTKSKSCTSIYGLNDTLLILEHYNYTGRLTHRQQKHAGVSMATGIFLFISICIILENLLVLLAMVFRIRLSSRWVYICIANITLSDLLAGVAYVVNLCMSGSKTFDLSPAMWFLREGVLFVTLAASIFSLLLIAVERYTTMMKPLHQKSTRKMCRIYTLVVLCWFMAFIIGFLPMVGWNCICNLSLCSTLLPLYSKTYILFTLILFFIILLAIGVIYGAIYVHVIRSAGIGSTRGRKRSLRLLKTVMFIVGAFLLCWGPLFSLLLLDFFCYSRECRPLFSPDWVIALAVLNSAMNPIIYSLGSLELRRAIASLLCCCCLIVGLLDEKTFRSKETSSTSGSRHDSLRNSFNKARSMNISPPPAPKTRKSRLSSTTSCLSVSSD</sequence>
<proteinExistence type="inferred from homology"/>
<dbReference type="RefSeq" id="XP_028856928.1">
    <property type="nucleotide sequence ID" value="XM_029001095.1"/>
</dbReference>
<evidence type="ECO:0000259" key="14">
    <source>
        <dbReference type="PROSITE" id="PS50262"/>
    </source>
</evidence>
<evidence type="ECO:0000256" key="10">
    <source>
        <dbReference type="PIRSR" id="PIRSR604061-50"/>
    </source>
</evidence>
<name>A0AAY4DEN2_9TELE</name>
<evidence type="ECO:0000256" key="2">
    <source>
        <dbReference type="ARBA" id="ARBA00022475"/>
    </source>
</evidence>
<dbReference type="InterPro" id="IPR017452">
    <property type="entry name" value="GPCR_Rhodpsn_7TM"/>
</dbReference>
<dbReference type="Proteomes" id="UP000694580">
    <property type="component" value="Chromosome 13"/>
</dbReference>
<dbReference type="AlphaFoldDB" id="A0AAY4DEN2"/>
<evidence type="ECO:0000256" key="5">
    <source>
        <dbReference type="ARBA" id="ARBA00023040"/>
    </source>
</evidence>
<dbReference type="PROSITE" id="PS00237">
    <property type="entry name" value="G_PROTEIN_RECEP_F1_1"/>
    <property type="match status" value="1"/>
</dbReference>
<dbReference type="PANTHER" id="PTHR22750">
    <property type="entry name" value="G-PROTEIN COUPLED RECEPTOR"/>
    <property type="match status" value="1"/>
</dbReference>
<dbReference type="GeneID" id="114802315"/>
<feature type="transmembrane region" description="Helical" evidence="13">
    <location>
        <begin position="47"/>
        <end position="70"/>
    </location>
</feature>
<keyword evidence="10" id="KW-1015">Disulfide bond</keyword>
<keyword evidence="4 13" id="KW-1133">Transmembrane helix</keyword>
<dbReference type="InterPro" id="IPR004061">
    <property type="entry name" value="S1P_rcpt"/>
</dbReference>
<keyword evidence="8" id="KW-0325">Glycoprotein</keyword>
<dbReference type="PROSITE" id="PS50262">
    <property type="entry name" value="G_PROTEIN_RECEP_F1_2"/>
    <property type="match status" value="1"/>
</dbReference>
<evidence type="ECO:0000256" key="3">
    <source>
        <dbReference type="ARBA" id="ARBA00022692"/>
    </source>
</evidence>
<reference evidence="15 16" key="1">
    <citation type="submission" date="2020-06" db="EMBL/GenBank/DDBJ databases">
        <authorList>
            <consortium name="Wellcome Sanger Institute Data Sharing"/>
        </authorList>
    </citation>
    <scope>NUCLEOTIDE SEQUENCE [LARGE SCALE GENOMIC DNA]</scope>
</reference>
<accession>A0AAY4DEN2</accession>
<keyword evidence="9 11" id="KW-0807">Transducer</keyword>
<dbReference type="Ensembl" id="ENSDCDT00010053638.1">
    <property type="protein sequence ID" value="ENSDCDP00010043574.1"/>
    <property type="gene ID" value="ENSDCDG00010027157.1"/>
</dbReference>
<evidence type="ECO:0000256" key="11">
    <source>
        <dbReference type="RuleBase" id="RU000688"/>
    </source>
</evidence>
<evidence type="ECO:0000256" key="7">
    <source>
        <dbReference type="ARBA" id="ARBA00023170"/>
    </source>
</evidence>
<comment type="subcellular location">
    <subcellularLocation>
        <location evidence="1">Cell membrane</location>
        <topology evidence="1">Multi-pass membrane protein</topology>
    </subcellularLocation>
</comment>
<dbReference type="Pfam" id="PF00001">
    <property type="entry name" value="7tm_1"/>
    <property type="match status" value="1"/>
</dbReference>
<gene>
    <name evidence="15" type="primary">S1PR4</name>
</gene>
<dbReference type="Gene3D" id="1.20.1070.10">
    <property type="entry name" value="Rhodopsin 7-helix transmembrane proteins"/>
    <property type="match status" value="1"/>
</dbReference>
<evidence type="ECO:0000256" key="12">
    <source>
        <dbReference type="SAM" id="MobiDB-lite"/>
    </source>
</evidence>
<feature type="disulfide bond" evidence="10">
    <location>
        <begin position="278"/>
        <end position="283"/>
    </location>
</feature>
<evidence type="ECO:0000256" key="13">
    <source>
        <dbReference type="SAM" id="Phobius"/>
    </source>
</evidence>
<keyword evidence="6 13" id="KW-0472">Membrane</keyword>
<keyword evidence="16" id="KW-1185">Reference proteome</keyword>
<feature type="transmembrane region" description="Helical" evidence="13">
    <location>
        <begin position="253"/>
        <end position="274"/>
    </location>
</feature>
<evidence type="ECO:0000256" key="4">
    <source>
        <dbReference type="ARBA" id="ARBA00022989"/>
    </source>
</evidence>
<dbReference type="PRINTS" id="PR00237">
    <property type="entry name" value="GPCRRHODOPSN"/>
</dbReference>
<keyword evidence="2" id="KW-1003">Cell membrane</keyword>
<feature type="compositionally biased region" description="Low complexity" evidence="12">
    <location>
        <begin position="378"/>
        <end position="390"/>
    </location>
</feature>
<dbReference type="PRINTS" id="PR01523">
    <property type="entry name" value="S1PRECEPTOR"/>
</dbReference>
<keyword evidence="7 11" id="KW-0675">Receptor</keyword>
<feature type="transmembrane region" description="Helical" evidence="13">
    <location>
        <begin position="164"/>
        <end position="186"/>
    </location>
</feature>
<evidence type="ECO:0000256" key="1">
    <source>
        <dbReference type="ARBA" id="ARBA00004651"/>
    </source>
</evidence>
<dbReference type="InterPro" id="IPR000276">
    <property type="entry name" value="GPCR_Rhodpsn"/>
</dbReference>
<feature type="disulfide bond" evidence="10">
    <location>
        <begin position="188"/>
        <end position="195"/>
    </location>
</feature>
<feature type="transmembrane region" description="Helical" evidence="13">
    <location>
        <begin position="286"/>
        <end position="307"/>
    </location>
</feature>
<feature type="compositionally biased region" description="Polar residues" evidence="12">
    <location>
        <begin position="354"/>
        <end position="365"/>
    </location>
</feature>
<feature type="transmembrane region" description="Helical" evidence="13">
    <location>
        <begin position="82"/>
        <end position="105"/>
    </location>
</feature>
<organism evidence="15 16">
    <name type="scientific">Denticeps clupeoides</name>
    <name type="common">denticle herring</name>
    <dbReference type="NCBI Taxonomy" id="299321"/>
    <lineage>
        <taxon>Eukaryota</taxon>
        <taxon>Metazoa</taxon>
        <taxon>Chordata</taxon>
        <taxon>Craniata</taxon>
        <taxon>Vertebrata</taxon>
        <taxon>Euteleostomi</taxon>
        <taxon>Actinopterygii</taxon>
        <taxon>Neopterygii</taxon>
        <taxon>Teleostei</taxon>
        <taxon>Clupei</taxon>
        <taxon>Clupeiformes</taxon>
        <taxon>Denticipitoidei</taxon>
        <taxon>Denticipitidae</taxon>
        <taxon>Denticeps</taxon>
    </lineage>
</organism>
<dbReference type="GO" id="GO:0038036">
    <property type="term" value="F:sphingosine-1-phosphate receptor activity"/>
    <property type="evidence" value="ECO:0007669"/>
    <property type="project" value="InterPro"/>
</dbReference>